<feature type="region of interest" description="Disordered" evidence="7">
    <location>
        <begin position="2719"/>
        <end position="2755"/>
    </location>
</feature>
<dbReference type="GO" id="GO:0039694">
    <property type="term" value="P:viral RNA genome replication"/>
    <property type="evidence" value="ECO:0007669"/>
    <property type="project" value="InterPro"/>
</dbReference>
<feature type="compositionally biased region" description="Basic and acidic residues" evidence="7">
    <location>
        <begin position="728"/>
        <end position="745"/>
    </location>
</feature>
<evidence type="ECO:0000256" key="2">
    <source>
        <dbReference type="ARBA" id="ARBA00018602"/>
    </source>
</evidence>
<evidence type="ECO:0000256" key="4">
    <source>
        <dbReference type="ARBA" id="ARBA00030285"/>
    </source>
</evidence>
<feature type="domain" description="OTU" evidence="9">
    <location>
        <begin position="30"/>
        <end position="157"/>
    </location>
</feature>
<dbReference type="PROSITE" id="PS50525">
    <property type="entry name" value="RDRP_SSRNA_NEG_SEG"/>
    <property type="match status" value="1"/>
</dbReference>
<name>A0A1S5NVK8_9VIRU</name>
<evidence type="ECO:0000256" key="1">
    <source>
        <dbReference type="ARBA" id="ARBA00012494"/>
    </source>
</evidence>
<organism evidence="10">
    <name type="scientific">Orthonairovirus qalyubense</name>
    <dbReference type="NCBI Taxonomy" id="3052532"/>
    <lineage>
        <taxon>Viruses</taxon>
        <taxon>Riboviria</taxon>
        <taxon>Orthornavirae</taxon>
        <taxon>Negarnaviricota</taxon>
        <taxon>Polyploviricotina</taxon>
        <taxon>Bunyaviricetes</taxon>
        <taxon>Hareavirales</taxon>
        <taxon>Nairoviridae</taxon>
        <taxon>Orthonairovirus</taxon>
    </lineage>
</organism>
<feature type="compositionally biased region" description="Low complexity" evidence="7">
    <location>
        <begin position="1672"/>
        <end position="1681"/>
    </location>
</feature>
<dbReference type="KEGG" id="vg:69042389"/>
<dbReference type="RefSeq" id="YP_010229105.1">
    <property type="nucleotide sequence ID" value="NC_034511.1"/>
</dbReference>
<dbReference type="InterPro" id="IPR007322">
    <property type="entry name" value="RNA_pol_bunyavir"/>
</dbReference>
<proteinExistence type="predicted"/>
<evidence type="ECO:0000256" key="5">
    <source>
        <dbReference type="ARBA" id="ARBA00030436"/>
    </source>
</evidence>
<feature type="region of interest" description="Disordered" evidence="7">
    <location>
        <begin position="1666"/>
        <end position="1715"/>
    </location>
</feature>
<dbReference type="PROSITE" id="PS50802">
    <property type="entry name" value="OTU"/>
    <property type="match status" value="1"/>
</dbReference>
<dbReference type="InterPro" id="IPR007099">
    <property type="entry name" value="RNA-dir_pol_NSvirus"/>
</dbReference>
<dbReference type="Gene3D" id="3.90.70.80">
    <property type="match status" value="1"/>
</dbReference>
<evidence type="ECO:0000256" key="3">
    <source>
        <dbReference type="ARBA" id="ARBA00022679"/>
    </source>
</evidence>
<feature type="region of interest" description="Disordered" evidence="7">
    <location>
        <begin position="728"/>
        <end position="757"/>
    </location>
</feature>
<sequence>MANLKENIVWEHVFDNCSQANVVFSYREFFNKELTLPDGNCFFRAVSTFLYDTQNGWIEVKNMCREFAETNWDELPGVHQYFQDPEHYARESKREGYWGGSVEAEILSKLLKLTVIFWKCEDDVWVTQGIRWGDGNYLTAINLLHIQFDHFDFLVPINVTQEPPKAMMSLLDRITFTVDSIIPQEDLDNADILADSEEGSNAVSAFKKKLDDELKSLSELKKDIFKKRNVDEVKEKTTIRNEKDFRRVVSEGNLIPLRVGKILNNLFCSNIEAVLEEDVIMLFPKESGRMRQHAFDINTLGHRVIDGKKKYHKSYGNCAVAISKELMSNLDSGYLLRMCFPGTGLSQTPGLVHPELIFDLAITATSVLLSTFLYKAKLKLKRDFIRSACAKCSYDVKKLQKLLCDTTTKNLYNEPYRVVQRICQTLFTKEQKQIAEALRLMNPQSKLAFQCIDLETIGRQTYFKLLAELKNNDNLDTNFNSKEVKDLHECVSIIQNIMESDCDIEEKKKITINYCTSLPQRFKSKKTTLKDMVSYCIMHFFRSKMIFKFVSLQGKAYAGMSLGNLLAYAHNLYLSKENLKFTPEDTEQLCIDMRKLNNMLSSTVKKPVAIICSELYKQFRTMIRELPEDCQLECQTLFDDIRNSESHASAWKSALRLKGTAYEGFFSKTHCWEYIPEDLKPSLSMAVQTLFPEKFEMFLERTHTHPEYRDFIPDFFLCRPRILKRDTVTPSLEKPENNTKERESEPTDAVPAKKSSKKRFPLPEVAVQEVRSIKTIMDEFEERAEEKKRPLKLGRQQEQEEDVEENEILIVEVGYQTDVEGKVVADMKKWKGVLNLMSYLGIRTNVITCADTSSTPKSDWWIKEEYVRLLLDSISYLFKQLQENSPADVTDIAVGNISTQKIRSVIRSGTTIKTPITLKEVTEAWKECRDWIIERPTGVKLPKQIEEALEVSMVEGAVVSKQSAESCFNYILENMDTLISEFEKTKYRHEVNKTDLTAEKIQFGWMSEDIAASHCANCLKEVKESLKSTLSGTEKIAIAALSLHPNNCQNCCTKNIEEFPVSSVQRRIPDLTNVKHLETSIGESNEGAILDRLVKLTLPGKTEKERKIKRAVEQLIRASMKHSKLYAIKLPNGQVILDSKLKSDLDRNALEAMSFKDGAIKTAEEDRDHFKKVLSESKLVGYSDYVKDTIRLSIDGIASSKQARCSLPEGWIFNILQDLKIDTGDEVILNKIQESYEKKTEFQVKPDKFVPANWPSLENYLKDKFEQLRAQEPQIFKLDCLLFQEVYFELNKRLIETPYNQCPKTIASLLKLLLGFKWFNEAVMYAKTCETFLQAVSEFNRSGIKILRIRHTNTNLVVVLPANKKQNMRCCIYDNKFRPLKGPFTLNRRQAVLGAAYPYITAICLLQCLQHYRCSGEILKHDEEIIKRITEHSDSLKDEVVEMLKDVHNGNLHNASGMLTRRCLSAGNFLNKSSAEHFITVVSGFNITFGVLLGDSILNNSQPFNKQIQMMRQGLLCGLSKLSCPAELGKKFAASCRKPEFHIARLYMQLVIFTANKHVEYNTVNWLKGDLCPKTRIPCFTIFGTHVNSDRQLIFDIYLVHIYNKEMDDFDEGCIKVLEETAERHMTWEKDVEKACELVQRGGEDSKDGLRDLRLLLGLPNIKRMKEDETSSSESSDMDSFSLDDENFPPLGKSKGSKGPSSKKARSFTKLRQPPTSMYGIRAMKSKPLSVSDSFDVLRDDMRDYQQAVVDTGVHHTYKVNNESVLKDIIRTIRKNPSHTFGSVELVQICTEIARSKFPPESLEKARRDQRNWISVSEVTETTSIVSDPKDQIMIKDAYQIILGSENKKLVKLFRGKLQRIGMSCKVDQKGKVKCAELLETVSGLTNKQKKDIALGLTEPSKLTFYNWKDLVNRNIGEVLLTADGNYIYCWLKSLASTVKKSLKNEIKGLKYGSTGLKSRIVDSTNVVSKEEMTSIKNFVDYLKDCTIAGTAKDKPTNFSIENMILGWSKFTKYVKDSDNIIKDGLASLQKLAKVLPNLQEKFESICELKKNLPEVSFTREELELKLDEKKLISSLGKDIMRVINMLFLVCLSCPWCIHYKTFEAIMMKSMADVDSFNLPKSSTGINELHPDNVLKLLCLENIVPISPKELEVVTRYSMCLFSINELPYCSALTKHGNMEYKGPSEQLMGRIKTIMAMTGLTDSRSDFKWTINLIANSNFEVSKKLTGRTVGERLPRSVRSKVIYEIIKLVGDTEMAVLQQLAFTSILNPKHRFFAVLAPKAQLGGHRDLLVQETGTKLVHAASEMFSRTILSTTKDDGLTNNHLKESILNTGLEAISQMKISHGREIAESAELVQFYKVCCISGDNTKWGPIHCCSIFSGMMQQLLRDYDDWSSFYKLTFLKNLCRQIEIPASSIKKLLNSFRYKNQDLNVDEMSETELRTALVLRLNTWKGNEIMQFLVRNYISKGTMAMNSYNHMGQGIHHATSSVLTSIMAEVNDHLINHYFKKHLPDLQVVTHHAGSSDDYAKCIIVSGVMTKQKLKEYEEAFWTHMCRLKNFLAGFNRACQMKDSAKTLISDCFLEFYSEFMMSQRITPAVIKFILTGLINSSVTSPLSLVQACHVSSQQALFNSVPLITNICFTLSRQQMFFNHTEYFQRNYGLLTLGSLSSFGKLFVPIYSNLISSSTALEDAEEIVKACNVLSKVLVHLPPSTKSVPEFVVDKTKQEADRPGELDVESSNSSEETSSLSSTPSDSSGASFHFNINRVLTNDEESYTKTIDNDLDLEILDVCLTQTKAMYIGHHDYKDMCIWEKLSKCGLSTTSAYLSELKDDKGRLKLLKIVRSTLILIISGYYRTFTSEGTEKSVKAALNRDENRIIEDPMIQLLPEKLRRELARLGLSRMEVKELVPNPGSQDTLSSLVARKLVTMNCATEDYKSEIMRLKQTLSSRNVLHGLAGGIKELSLPIYTIFMKSYFFKDLVFLSHHDKWNTKHSANYRDSTGKTLDNKVVVKYVTWLEKMLSCSLSTDFDTPCLNDSLFEESLKGVHIIHCADKSVEISILKSELDVISKEMRNLAIQFSDVNRQKIKVEESNPAKIELDANKAVIVKSGLFSATDQVRLSNNPALIVGNLLDEGVIVEAKPAKIDTGSLGRDRFKLTQFYTSLIDLINSINNQSSEQKKLGIPIDLEVVNKYANNLTLLCRLVQQTRNKLTSFYMIKGSHINSEPTINELVSYGIIEGKYYELTEASIDVSSYSLKYWKIMQCISAISVLPISDNNKTSLLNSFLNWKPDLKELDEACPFSNRERQMLQEFDGRLLVNILASELPNIRNEQQRKSIEDLTDFVNSPMELLRKRPYLGTTATFNSWGEGQKDGAHFTYSSSSGEATGFFIGTKLHIYISQEANTLLLEVEKKILEWLNKRRTDILTKEQHAYFLDLLPEYRHIPKRGSDGKAIGLKYSRIDPKLFEFVKPNSNSKVIKFKREILSVKKKITKDIVSEPRAVWGTNALTILYDEQTEKTAYHQDILNVKEMLDTILQPGSNKAPNVAYADTRIVLSKIRFSPDLFLKSLVILHHFIEHTPSSAVWEAQSKSNIIDFLMNAPNKTQMQKVSEQINRATANIISDDILGEFDKEEQLCRRLTEVVDRKMLPISAWPEVQSYLDDTGHHGITLSFLQMGLSDNYSWKFSKIIDASSIPKTVGLRGVINLVGSEAIPRFMSPLVADGKLLSQAFKVFTEARNVLASSGISDLTIDACICSTLYCNQKKEIVRPGYRFSLNCLLLLATERYFTTLDGLVSFKFTSNSDDIILTIKINIVKPNEIKLAKDERANLSKARIMMAYNLVFPNITSMFELKSKIIRGHPDPVSEKGEFMNLEVGCSQSKECILMNLVRACSDIYSLKETAVKCIIRVINFLSGMEDIGPTDLIESIDPSNFSQDQITLLDLLDDTNEPTAFITEPPVGKISFDWSSIDD</sequence>
<evidence type="ECO:0000256" key="6">
    <source>
        <dbReference type="ARBA" id="ARBA00031012"/>
    </source>
</evidence>
<dbReference type="EMBL" id="KP792735">
    <property type="protein sequence ID" value="AKC89319.1"/>
    <property type="molecule type" value="Viral_cRNA"/>
</dbReference>
<dbReference type="GeneID" id="69042389"/>
<feature type="compositionally biased region" description="Low complexity" evidence="7">
    <location>
        <begin position="1689"/>
        <end position="1700"/>
    </location>
</feature>
<feature type="domain" description="RdRp catalytic" evidence="8">
    <location>
        <begin position="2344"/>
        <end position="2558"/>
    </location>
</feature>
<dbReference type="CDD" id="cd21880">
    <property type="entry name" value="OTU_RNAP_L_virus"/>
    <property type="match status" value="1"/>
</dbReference>
<dbReference type="EC" id="2.7.7.48" evidence="1"/>
<dbReference type="GO" id="GO:0003968">
    <property type="term" value="F:RNA-directed RNA polymerase activity"/>
    <property type="evidence" value="ECO:0007669"/>
    <property type="project" value="UniProtKB-EC"/>
</dbReference>
<evidence type="ECO:0000259" key="9">
    <source>
        <dbReference type="PROSITE" id="PS50802"/>
    </source>
</evidence>
<dbReference type="Pfam" id="PF04196">
    <property type="entry name" value="Bunya_RdRp"/>
    <property type="match status" value="1"/>
</dbReference>
<evidence type="ECO:0000259" key="8">
    <source>
        <dbReference type="PROSITE" id="PS50525"/>
    </source>
</evidence>
<dbReference type="InterPro" id="IPR049605">
    <property type="entry name" value="L_OTU"/>
</dbReference>
<accession>A0A1S5NVK8</accession>
<dbReference type="InterPro" id="IPR003323">
    <property type="entry name" value="OTU_dom"/>
</dbReference>
<feature type="compositionally biased region" description="Basic and acidic residues" evidence="7">
    <location>
        <begin position="2719"/>
        <end position="2732"/>
    </location>
</feature>
<reference evidence="10" key="1">
    <citation type="submission" date="2015-02" db="EMBL/GenBank/DDBJ databases">
        <title>Genetic diversity and phylogeny of the Nairoviruses.</title>
        <authorList>
            <person name="Alkhovsky S.V."/>
            <person name="Shchetinin A.M."/>
        </authorList>
    </citation>
    <scope>NUCLEOTIDE SEQUENCE</scope>
    <source>
        <strain evidence="10">EgAr 370</strain>
    </source>
</reference>
<evidence type="ECO:0000313" key="10">
    <source>
        <dbReference type="EMBL" id="AKC89319.1"/>
    </source>
</evidence>
<feature type="compositionally biased region" description="Low complexity" evidence="7">
    <location>
        <begin position="2736"/>
        <end position="2755"/>
    </location>
</feature>
<dbReference type="GO" id="GO:0006351">
    <property type="term" value="P:DNA-templated transcription"/>
    <property type="evidence" value="ECO:0007669"/>
    <property type="project" value="InterPro"/>
</dbReference>
<protein>
    <recommendedName>
        <fullName evidence="2">RNA-directed RNA polymerase L</fullName>
        <ecNumber evidence="1">2.7.7.48</ecNumber>
    </recommendedName>
    <alternativeName>
        <fullName evidence="4">Large structural protein</fullName>
    </alternativeName>
    <alternativeName>
        <fullName evidence="6">Replicase</fullName>
    </alternativeName>
    <alternativeName>
        <fullName evidence="5">Transcriptase</fullName>
    </alternativeName>
</protein>
<dbReference type="Pfam" id="PF02338">
    <property type="entry name" value="OTU"/>
    <property type="match status" value="1"/>
</dbReference>
<keyword evidence="3" id="KW-0808">Transferase</keyword>
<feature type="non-terminal residue" evidence="10">
    <location>
        <position position="3967"/>
    </location>
</feature>
<evidence type="ECO:0000256" key="7">
    <source>
        <dbReference type="SAM" id="MobiDB-lite"/>
    </source>
</evidence>